<dbReference type="SUPFAM" id="SSF52833">
    <property type="entry name" value="Thioredoxin-like"/>
    <property type="match status" value="1"/>
</dbReference>
<sequence length="64" mass="7245">MLNGILKKVLFVLVVVVIFQNWGKIERVLNPSGVVSEQTRASARVVLYSTEWCGYCKATRRFLG</sequence>
<dbReference type="Proteomes" id="UP000330809">
    <property type="component" value="Unassembled WGS sequence"/>
</dbReference>
<proteinExistence type="predicted"/>
<evidence type="ECO:0000313" key="2">
    <source>
        <dbReference type="Proteomes" id="UP000330809"/>
    </source>
</evidence>
<accession>A0A449IFL1</accession>
<dbReference type="InterPro" id="IPR036249">
    <property type="entry name" value="Thioredoxin-like_sf"/>
</dbReference>
<dbReference type="Gene3D" id="3.40.30.10">
    <property type="entry name" value="Glutaredoxin"/>
    <property type="match status" value="1"/>
</dbReference>
<protein>
    <submittedName>
        <fullName evidence="1">Glutaredoxin family protein</fullName>
    </submittedName>
</protein>
<dbReference type="EMBL" id="CAACYJ010000009">
    <property type="protein sequence ID" value="VFB18080.1"/>
    <property type="molecule type" value="Genomic_DNA"/>
</dbReference>
<dbReference type="AlphaFoldDB" id="A0A449IFL1"/>
<name>A0A449IFL1_PSEFR</name>
<reference evidence="1 2" key="1">
    <citation type="submission" date="2019-02" db="EMBL/GenBank/DDBJ databases">
        <authorList>
            <consortium name="Pathogen Informatics"/>
        </authorList>
    </citation>
    <scope>NUCLEOTIDE SEQUENCE [LARGE SCALE GENOMIC DNA]</scope>
    <source>
        <strain evidence="1 2">3012STDY7103891</strain>
    </source>
</reference>
<gene>
    <name evidence="1" type="ORF">NCTC10754_00616</name>
</gene>
<evidence type="ECO:0000313" key="1">
    <source>
        <dbReference type="EMBL" id="VFB18080.1"/>
    </source>
</evidence>
<organism evidence="1 2">
    <name type="scientific">Pseudomonas fragi</name>
    <dbReference type="NCBI Taxonomy" id="296"/>
    <lineage>
        <taxon>Bacteria</taxon>
        <taxon>Pseudomonadati</taxon>
        <taxon>Pseudomonadota</taxon>
        <taxon>Gammaproteobacteria</taxon>
        <taxon>Pseudomonadales</taxon>
        <taxon>Pseudomonadaceae</taxon>
        <taxon>Pseudomonas</taxon>
    </lineage>
</organism>